<evidence type="ECO:0000256" key="1">
    <source>
        <dbReference type="ARBA" id="ARBA00004741"/>
    </source>
</evidence>
<sequence>MSRKPIVAYQGIAGAYSHLACTNALPDHEPMPCQSFEDMLAAVQEGEADRAMVPVENSVAGRVADIHHLLPESGLFIVGEYFQRVNHMLLGLPGTRLDELKEVRAHPQGLAQCRKLIKRLGLKRVNHADNAGAAHEVAALGDKSVAAIASSLAAGIYGLEILEDSVEDAEHNTTRFLVMARQGVMPPVANGPCITTMVFQVRSVPAALYKALGGFATNGINLTKLESYIIDGSFSAAQFYIDAEGHQDDPAMQNALDELRFFCPKGKVRILGTYPASPFRTGGGEREA</sequence>
<dbReference type="SUPFAM" id="SSF53850">
    <property type="entry name" value="Periplasmic binding protein-like II"/>
    <property type="match status" value="1"/>
</dbReference>
<dbReference type="PANTHER" id="PTHR21022:SF19">
    <property type="entry name" value="PREPHENATE DEHYDRATASE-RELATED"/>
    <property type="match status" value="1"/>
</dbReference>
<reference evidence="11" key="1">
    <citation type="journal article" date="2014" name="Int. J. Syst. Evol. Microbiol.">
        <title>Complete genome sequence of Corynebacterium casei LMG S-19264T (=DSM 44701T), isolated from a smear-ripened cheese.</title>
        <authorList>
            <consortium name="US DOE Joint Genome Institute (JGI-PGF)"/>
            <person name="Walter F."/>
            <person name="Albersmeier A."/>
            <person name="Kalinowski J."/>
            <person name="Ruckert C."/>
        </authorList>
    </citation>
    <scope>NUCLEOTIDE SEQUENCE</scope>
    <source>
        <strain evidence="11">KCTC 42651</strain>
    </source>
</reference>
<evidence type="ECO:0000313" key="12">
    <source>
        <dbReference type="Proteomes" id="UP000630353"/>
    </source>
</evidence>
<dbReference type="GO" id="GO:0009094">
    <property type="term" value="P:L-phenylalanine biosynthetic process"/>
    <property type="evidence" value="ECO:0007669"/>
    <property type="project" value="UniProtKB-KW"/>
</dbReference>
<dbReference type="PROSITE" id="PS51671">
    <property type="entry name" value="ACT"/>
    <property type="match status" value="1"/>
</dbReference>
<evidence type="ECO:0000256" key="6">
    <source>
        <dbReference type="ARBA" id="ARBA00023239"/>
    </source>
</evidence>
<evidence type="ECO:0000256" key="5">
    <source>
        <dbReference type="ARBA" id="ARBA00023222"/>
    </source>
</evidence>
<evidence type="ECO:0000256" key="3">
    <source>
        <dbReference type="ARBA" id="ARBA00022605"/>
    </source>
</evidence>
<comment type="catalytic activity">
    <reaction evidence="7">
        <text>prephenate + H(+) = 3-phenylpyruvate + CO2 + H2O</text>
        <dbReference type="Rhea" id="RHEA:21648"/>
        <dbReference type="ChEBI" id="CHEBI:15377"/>
        <dbReference type="ChEBI" id="CHEBI:15378"/>
        <dbReference type="ChEBI" id="CHEBI:16526"/>
        <dbReference type="ChEBI" id="CHEBI:18005"/>
        <dbReference type="ChEBI" id="CHEBI:29934"/>
        <dbReference type="EC" id="4.2.1.51"/>
    </reaction>
</comment>
<dbReference type="RefSeq" id="WP_189992509.1">
    <property type="nucleotide sequence ID" value="NZ_BMZS01000009.1"/>
</dbReference>
<dbReference type="InterPro" id="IPR001086">
    <property type="entry name" value="Preph_deHydtase"/>
</dbReference>
<feature type="domain" description="ACT" evidence="10">
    <location>
        <begin position="196"/>
        <end position="273"/>
    </location>
</feature>
<keyword evidence="5" id="KW-0584">Phenylalanine biosynthesis</keyword>
<dbReference type="Proteomes" id="UP000630353">
    <property type="component" value="Unassembled WGS sequence"/>
</dbReference>
<dbReference type="PROSITE" id="PS00857">
    <property type="entry name" value="PREPHENATE_DEHYDR_1"/>
    <property type="match status" value="1"/>
</dbReference>
<dbReference type="Pfam" id="PF00800">
    <property type="entry name" value="PDT"/>
    <property type="match status" value="1"/>
</dbReference>
<comment type="pathway">
    <text evidence="1">Amino-acid biosynthesis; L-phenylalanine biosynthesis; phenylpyruvate from prephenate: step 1/1.</text>
</comment>
<evidence type="ECO:0000313" key="11">
    <source>
        <dbReference type="EMBL" id="GHD56948.1"/>
    </source>
</evidence>
<evidence type="ECO:0000256" key="8">
    <source>
        <dbReference type="PIRSR" id="PIRSR001500-2"/>
    </source>
</evidence>
<dbReference type="CDD" id="cd13631">
    <property type="entry name" value="PBP2_Ct-PDT_like"/>
    <property type="match status" value="1"/>
</dbReference>
<dbReference type="GO" id="GO:0005737">
    <property type="term" value="C:cytoplasm"/>
    <property type="evidence" value="ECO:0007669"/>
    <property type="project" value="TreeGrafter"/>
</dbReference>
<evidence type="ECO:0000259" key="9">
    <source>
        <dbReference type="PROSITE" id="PS51171"/>
    </source>
</evidence>
<reference evidence="11" key="2">
    <citation type="submission" date="2020-09" db="EMBL/GenBank/DDBJ databases">
        <authorList>
            <person name="Sun Q."/>
            <person name="Kim S."/>
        </authorList>
    </citation>
    <scope>NUCLEOTIDE SEQUENCE</scope>
    <source>
        <strain evidence="11">KCTC 42651</strain>
    </source>
</reference>
<dbReference type="InterPro" id="IPR002912">
    <property type="entry name" value="ACT_dom"/>
</dbReference>
<dbReference type="CDD" id="cd04905">
    <property type="entry name" value="ACT_CM-PDT"/>
    <property type="match status" value="1"/>
</dbReference>
<evidence type="ECO:0000259" key="10">
    <source>
        <dbReference type="PROSITE" id="PS51671"/>
    </source>
</evidence>
<dbReference type="EC" id="4.2.1.51" evidence="2"/>
<name>A0A918XV01_9PROT</name>
<comment type="caution">
    <text evidence="11">The sequence shown here is derived from an EMBL/GenBank/DDBJ whole genome shotgun (WGS) entry which is preliminary data.</text>
</comment>
<dbReference type="Gene3D" id="3.40.190.10">
    <property type="entry name" value="Periplasmic binding protein-like II"/>
    <property type="match status" value="2"/>
</dbReference>
<protein>
    <recommendedName>
        <fullName evidence="2">prephenate dehydratase</fullName>
        <ecNumber evidence="2">4.2.1.51</ecNumber>
    </recommendedName>
</protein>
<feature type="site" description="Essential for prephenate dehydratase activity" evidence="8">
    <location>
        <position position="174"/>
    </location>
</feature>
<keyword evidence="12" id="KW-1185">Reference proteome</keyword>
<dbReference type="AlphaFoldDB" id="A0A918XV01"/>
<evidence type="ECO:0000256" key="4">
    <source>
        <dbReference type="ARBA" id="ARBA00023141"/>
    </source>
</evidence>
<dbReference type="NCBIfam" id="NF008866">
    <property type="entry name" value="PRK11899.1"/>
    <property type="match status" value="1"/>
</dbReference>
<dbReference type="PANTHER" id="PTHR21022">
    <property type="entry name" value="PREPHENATE DEHYDRATASE P PROTEIN"/>
    <property type="match status" value="1"/>
</dbReference>
<feature type="domain" description="Prephenate dehydratase" evidence="9">
    <location>
        <begin position="6"/>
        <end position="181"/>
    </location>
</feature>
<dbReference type="GO" id="GO:0004664">
    <property type="term" value="F:prephenate dehydratase activity"/>
    <property type="evidence" value="ECO:0007669"/>
    <property type="project" value="UniProtKB-EC"/>
</dbReference>
<keyword evidence="6" id="KW-0456">Lyase</keyword>
<dbReference type="InterPro" id="IPR045865">
    <property type="entry name" value="ACT-like_dom_sf"/>
</dbReference>
<keyword evidence="4" id="KW-0057">Aromatic amino acid biosynthesis</keyword>
<dbReference type="Gene3D" id="3.30.70.260">
    <property type="match status" value="1"/>
</dbReference>
<proteinExistence type="predicted"/>
<evidence type="ECO:0000256" key="2">
    <source>
        <dbReference type="ARBA" id="ARBA00013147"/>
    </source>
</evidence>
<dbReference type="SUPFAM" id="SSF55021">
    <property type="entry name" value="ACT-like"/>
    <property type="match status" value="1"/>
</dbReference>
<gene>
    <name evidence="11" type="primary">pheA</name>
    <name evidence="11" type="ORF">GCM10017083_37710</name>
</gene>
<accession>A0A918XV01</accession>
<organism evidence="11 12">
    <name type="scientific">Thalassobaculum fulvum</name>
    <dbReference type="NCBI Taxonomy" id="1633335"/>
    <lineage>
        <taxon>Bacteria</taxon>
        <taxon>Pseudomonadati</taxon>
        <taxon>Pseudomonadota</taxon>
        <taxon>Alphaproteobacteria</taxon>
        <taxon>Rhodospirillales</taxon>
        <taxon>Thalassobaculaceae</taxon>
        <taxon>Thalassobaculum</taxon>
    </lineage>
</organism>
<keyword evidence="3" id="KW-0028">Amino-acid biosynthesis</keyword>
<dbReference type="EMBL" id="BMZS01000009">
    <property type="protein sequence ID" value="GHD56948.1"/>
    <property type="molecule type" value="Genomic_DNA"/>
</dbReference>
<dbReference type="InterPro" id="IPR018528">
    <property type="entry name" value="Preph_deHydtase_CS"/>
</dbReference>
<dbReference type="PIRSF" id="PIRSF001500">
    <property type="entry name" value="Chor_mut_pdt_Ppr"/>
    <property type="match status" value="1"/>
</dbReference>
<dbReference type="InterPro" id="IPR008242">
    <property type="entry name" value="Chor_mutase/pphenate_deHydtase"/>
</dbReference>
<dbReference type="PROSITE" id="PS51171">
    <property type="entry name" value="PREPHENATE_DEHYDR_3"/>
    <property type="match status" value="1"/>
</dbReference>
<evidence type="ECO:0000256" key="7">
    <source>
        <dbReference type="ARBA" id="ARBA00047848"/>
    </source>
</evidence>